<dbReference type="RefSeq" id="WP_005603689.1">
    <property type="nucleotide sequence ID" value="NZ_GG663524.1"/>
</dbReference>
<reference evidence="2 3" key="1">
    <citation type="submission" date="2010-02" db="EMBL/GenBank/DDBJ databases">
        <authorList>
            <person name="Weinstock G."/>
            <person name="Sodergren E."/>
            <person name="Clifton S."/>
            <person name="Fulton L."/>
            <person name="Fulton B."/>
            <person name="Courtney L."/>
            <person name="Fronick C."/>
            <person name="Harrison M."/>
            <person name="Strong C."/>
            <person name="Farmer C."/>
            <person name="Delahaunty K."/>
            <person name="Markovic C."/>
            <person name="Hall O."/>
            <person name="Minx P."/>
            <person name="Tomlinson C."/>
            <person name="Mitreva M."/>
            <person name="Nelson J."/>
            <person name="Hou S."/>
            <person name="Wollam A."/>
            <person name="Pepin K.H."/>
            <person name="Johnson M."/>
            <person name="Bhonagiri V."/>
            <person name="Zhang X."/>
            <person name="Suruliraj S."/>
            <person name="Warren W."/>
            <person name="Chinwalla A."/>
            <person name="Mardis E.R."/>
            <person name="Wilson R.K."/>
        </authorList>
    </citation>
    <scope>NUCLEOTIDE SEQUENCE [LARGE SCALE GENOMIC DNA]</scope>
    <source>
        <strain evidence="2 3">DSM 2876</strain>
    </source>
</reference>
<organism evidence="2 3">
    <name type="scientific">Eshraghiella crossota DSM 2876</name>
    <dbReference type="NCBI Taxonomy" id="511680"/>
    <lineage>
        <taxon>Bacteria</taxon>
        <taxon>Bacillati</taxon>
        <taxon>Bacillota</taxon>
        <taxon>Clostridia</taxon>
        <taxon>Lachnospirales</taxon>
        <taxon>Lachnospiraceae</taxon>
        <taxon>Eshraghiella</taxon>
    </lineage>
</organism>
<dbReference type="AlphaFoldDB" id="D4S176"/>
<evidence type="ECO:0000256" key="1">
    <source>
        <dbReference type="SAM" id="MobiDB-lite"/>
    </source>
</evidence>
<protein>
    <recommendedName>
        <fullName evidence="4">HTH luxR-type domain-containing protein</fullName>
    </recommendedName>
</protein>
<evidence type="ECO:0000313" key="2">
    <source>
        <dbReference type="EMBL" id="EFF67966.1"/>
    </source>
</evidence>
<accession>D4S176</accession>
<dbReference type="EMBL" id="ABWN01000033">
    <property type="protein sequence ID" value="EFF67966.1"/>
    <property type="molecule type" value="Genomic_DNA"/>
</dbReference>
<name>D4S176_9FIRM</name>
<dbReference type="GeneID" id="98918012"/>
<dbReference type="HOGENOM" id="CLU_2859192_0_0_9"/>
<comment type="caution">
    <text evidence="2">The sequence shown here is derived from an EMBL/GenBank/DDBJ whole genome shotgun (WGS) entry which is preliminary data.</text>
</comment>
<evidence type="ECO:0000313" key="3">
    <source>
        <dbReference type="Proteomes" id="UP000006238"/>
    </source>
</evidence>
<proteinExistence type="predicted"/>
<dbReference type="InterPro" id="IPR046118">
    <property type="entry name" value="DUF6115"/>
</dbReference>
<dbReference type="Proteomes" id="UP000006238">
    <property type="component" value="Unassembled WGS sequence"/>
</dbReference>
<feature type="compositionally biased region" description="Basic and acidic residues" evidence="1">
    <location>
        <begin position="1"/>
        <end position="19"/>
    </location>
</feature>
<feature type="region of interest" description="Disordered" evidence="1">
    <location>
        <begin position="1"/>
        <end position="22"/>
    </location>
</feature>
<dbReference type="Pfam" id="PF19610">
    <property type="entry name" value="DUF6115"/>
    <property type="match status" value="1"/>
</dbReference>
<evidence type="ECO:0008006" key="4">
    <source>
        <dbReference type="Google" id="ProtNLM"/>
    </source>
</evidence>
<sequence>MKETVKKETLREDNRDPKAFETGNNNEKILQLSKEGKSNVEIAKELGLGIGEVKLVIDLFKGGK</sequence>
<gene>
    <name evidence="2" type="ORF">BUTYVIB_01846</name>
</gene>
<keyword evidence="3" id="KW-1185">Reference proteome</keyword>